<comment type="caution">
    <text evidence="1">The sequence shown here is derived from an EMBL/GenBank/DDBJ whole genome shotgun (WGS) entry which is preliminary data.</text>
</comment>
<name>A0A934W7Z9_9BURK</name>
<organism evidence="1 2">
    <name type="scientific">Noviherbaspirillum pedocola</name>
    <dbReference type="NCBI Taxonomy" id="2801341"/>
    <lineage>
        <taxon>Bacteria</taxon>
        <taxon>Pseudomonadati</taxon>
        <taxon>Pseudomonadota</taxon>
        <taxon>Betaproteobacteria</taxon>
        <taxon>Burkholderiales</taxon>
        <taxon>Oxalobacteraceae</taxon>
        <taxon>Noviherbaspirillum</taxon>
    </lineage>
</organism>
<dbReference type="Proteomes" id="UP000622890">
    <property type="component" value="Unassembled WGS sequence"/>
</dbReference>
<evidence type="ECO:0000313" key="1">
    <source>
        <dbReference type="EMBL" id="MBK4738027.1"/>
    </source>
</evidence>
<dbReference type="EMBL" id="JAEPBG010000016">
    <property type="protein sequence ID" value="MBK4738027.1"/>
    <property type="molecule type" value="Genomic_DNA"/>
</dbReference>
<sequence length="65" mass="7314">MERQAFAEPAWVIRSKTIKQLIKELQSFENQDLPVEISVDDGATRKPISLVKKSGQVCLLVNSET</sequence>
<dbReference type="RefSeq" id="WP_200596894.1">
    <property type="nucleotide sequence ID" value="NZ_JAEPBG010000016.1"/>
</dbReference>
<gene>
    <name evidence="1" type="ORF">JJB74_25675</name>
</gene>
<keyword evidence="2" id="KW-1185">Reference proteome</keyword>
<evidence type="ECO:0000313" key="2">
    <source>
        <dbReference type="Proteomes" id="UP000622890"/>
    </source>
</evidence>
<protein>
    <submittedName>
        <fullName evidence="1">Uncharacterized protein</fullName>
    </submittedName>
</protein>
<accession>A0A934W7Z9</accession>
<reference evidence="1" key="1">
    <citation type="submission" date="2021-01" db="EMBL/GenBank/DDBJ databases">
        <title>Genome sequence of strain Noviherbaspirillum sp. DKR-6.</title>
        <authorList>
            <person name="Chaudhary D.K."/>
        </authorList>
    </citation>
    <scope>NUCLEOTIDE SEQUENCE</scope>
    <source>
        <strain evidence="1">DKR-6</strain>
    </source>
</reference>
<proteinExistence type="predicted"/>
<dbReference type="AlphaFoldDB" id="A0A934W7Z9"/>